<dbReference type="GO" id="GO:0004867">
    <property type="term" value="F:serine-type endopeptidase inhibitor activity"/>
    <property type="evidence" value="ECO:0007669"/>
    <property type="project" value="TreeGrafter"/>
</dbReference>
<dbReference type="InterPro" id="IPR008197">
    <property type="entry name" value="WAP_dom"/>
</dbReference>
<dbReference type="SUPFAM" id="SSF57256">
    <property type="entry name" value="Elafin-like"/>
    <property type="match status" value="1"/>
</dbReference>
<feature type="domain" description="WAP" evidence="1">
    <location>
        <begin position="24"/>
        <end position="69"/>
    </location>
</feature>
<dbReference type="Gene3D" id="4.10.75.10">
    <property type="entry name" value="Elafin-like"/>
    <property type="match status" value="1"/>
</dbReference>
<accession>A0A8C1PAC4</accession>
<sequence length="78" mass="8393">NTSSGVGSMLKGHSVIWFLYHVCITEKPGLCPEPVGPRPCLEMCSGDNSCPNNQKCCSTGCGHQCMPPYTGIYIVIIM</sequence>
<dbReference type="PANTHER" id="PTHR19441">
    <property type="entry name" value="WHEY ACDIC PROTEIN WAP"/>
    <property type="match status" value="1"/>
</dbReference>
<dbReference type="Pfam" id="PF00095">
    <property type="entry name" value="WAP"/>
    <property type="match status" value="1"/>
</dbReference>
<dbReference type="PANTHER" id="PTHR19441:SF95">
    <property type="entry name" value="PERLWAPIN ISOFORM X1"/>
    <property type="match status" value="1"/>
</dbReference>
<dbReference type="GO" id="GO:0019731">
    <property type="term" value="P:antibacterial humoral response"/>
    <property type="evidence" value="ECO:0007669"/>
    <property type="project" value="TreeGrafter"/>
</dbReference>
<dbReference type="GO" id="GO:0005615">
    <property type="term" value="C:extracellular space"/>
    <property type="evidence" value="ECO:0007669"/>
    <property type="project" value="TreeGrafter"/>
</dbReference>
<dbReference type="GO" id="GO:0045087">
    <property type="term" value="P:innate immune response"/>
    <property type="evidence" value="ECO:0007669"/>
    <property type="project" value="TreeGrafter"/>
</dbReference>
<protein>
    <recommendedName>
        <fullName evidence="1">WAP domain-containing protein</fullName>
    </recommendedName>
</protein>
<reference evidence="2" key="2">
    <citation type="submission" date="2025-09" db="UniProtKB">
        <authorList>
            <consortium name="Ensembl"/>
        </authorList>
    </citation>
    <scope>IDENTIFICATION</scope>
</reference>
<dbReference type="InterPro" id="IPR050514">
    <property type="entry name" value="WAP_four-disulfide_core"/>
</dbReference>
<keyword evidence="3" id="KW-1185">Reference proteome</keyword>
<dbReference type="Ensembl" id="ENSCCRT00010114709.1">
    <property type="protein sequence ID" value="ENSCCRP00010103244.1"/>
    <property type="gene ID" value="ENSCCRG00010045465.1"/>
</dbReference>
<dbReference type="SMART" id="SM00217">
    <property type="entry name" value="WAP"/>
    <property type="match status" value="1"/>
</dbReference>
<dbReference type="InterPro" id="IPR036645">
    <property type="entry name" value="Elafin-like_sf"/>
</dbReference>
<dbReference type="AlphaFoldDB" id="A0A8C1PAC4"/>
<evidence type="ECO:0000313" key="2">
    <source>
        <dbReference type="Ensembl" id="ENSCCRP00010103244.1"/>
    </source>
</evidence>
<dbReference type="CDD" id="cd00199">
    <property type="entry name" value="WAP"/>
    <property type="match status" value="1"/>
</dbReference>
<dbReference type="PRINTS" id="PR00003">
    <property type="entry name" value="4DISULPHCORE"/>
</dbReference>
<proteinExistence type="predicted"/>
<organism evidence="2 3">
    <name type="scientific">Cyprinus carpio</name>
    <name type="common">Common carp</name>
    <dbReference type="NCBI Taxonomy" id="7962"/>
    <lineage>
        <taxon>Eukaryota</taxon>
        <taxon>Metazoa</taxon>
        <taxon>Chordata</taxon>
        <taxon>Craniata</taxon>
        <taxon>Vertebrata</taxon>
        <taxon>Euteleostomi</taxon>
        <taxon>Actinopterygii</taxon>
        <taxon>Neopterygii</taxon>
        <taxon>Teleostei</taxon>
        <taxon>Ostariophysi</taxon>
        <taxon>Cypriniformes</taxon>
        <taxon>Cyprinidae</taxon>
        <taxon>Cyprininae</taxon>
        <taxon>Cyprinus</taxon>
    </lineage>
</organism>
<reference evidence="2" key="1">
    <citation type="submission" date="2025-08" db="UniProtKB">
        <authorList>
            <consortium name="Ensembl"/>
        </authorList>
    </citation>
    <scope>IDENTIFICATION</scope>
</reference>
<evidence type="ECO:0000313" key="3">
    <source>
        <dbReference type="Proteomes" id="UP000694427"/>
    </source>
</evidence>
<dbReference type="Proteomes" id="UP000694427">
    <property type="component" value="Unplaced"/>
</dbReference>
<evidence type="ECO:0000259" key="1">
    <source>
        <dbReference type="PROSITE" id="PS51390"/>
    </source>
</evidence>
<dbReference type="PROSITE" id="PS51390">
    <property type="entry name" value="WAP"/>
    <property type="match status" value="1"/>
</dbReference>
<name>A0A8C1PAC4_CYPCA</name>